<dbReference type="InterPro" id="IPR022953">
    <property type="entry name" value="ATP_PFK"/>
</dbReference>
<dbReference type="UniPathway" id="UPA00109">
    <property type="reaction ID" value="UER00182"/>
</dbReference>
<evidence type="ECO:0000256" key="3">
    <source>
        <dbReference type="ARBA" id="ARBA00022490"/>
    </source>
</evidence>
<evidence type="ECO:0000256" key="7">
    <source>
        <dbReference type="ARBA" id="ARBA00022842"/>
    </source>
</evidence>
<dbReference type="PANTHER" id="PTHR43650:SF1">
    <property type="entry name" value="PYROPHOSPHATE--FRUCTOSE 6-PHOSPHATE 1-PHOSPHOTRANSFERASE SUBUNIT BETA 2"/>
    <property type="match status" value="1"/>
</dbReference>
<accession>A0A0H5QRF3</accession>
<dbReference type="PIRSF" id="PIRSF036482">
    <property type="entry name" value="PPi_PFK_TM0289"/>
    <property type="match status" value="1"/>
</dbReference>
<reference evidence="11" key="1">
    <citation type="submission" date="2015-04" db="EMBL/GenBank/DDBJ databases">
        <title>The genome sequence of the plant pathogenic Rhizarian Plasmodiophora brassicae reveals insights in its biotrophic life cycle and the origin of chitin synthesis.</title>
        <authorList>
            <person name="Schwelm A."/>
            <person name="Fogelqvist J."/>
            <person name="Knaust A."/>
            <person name="Julke S."/>
            <person name="Lilja T."/>
            <person name="Dhandapani V."/>
            <person name="Bonilla-Rosso G."/>
            <person name="Karlsson M."/>
            <person name="Shevchenko A."/>
            <person name="Choi S.R."/>
            <person name="Kim H.G."/>
            <person name="Park J.Y."/>
            <person name="Lim Y.P."/>
            <person name="Ludwig-Muller J."/>
            <person name="Dixelius C."/>
        </authorList>
    </citation>
    <scope>NUCLEOTIDE SEQUENCE</scope>
    <source>
        <tissue evidence="11">Potato root galls</tissue>
    </source>
</reference>
<dbReference type="GO" id="GO:0005829">
    <property type="term" value="C:cytosol"/>
    <property type="evidence" value="ECO:0007669"/>
    <property type="project" value="TreeGrafter"/>
</dbReference>
<keyword evidence="5" id="KW-0479">Metal-binding</keyword>
<proteinExistence type="predicted"/>
<evidence type="ECO:0000256" key="6">
    <source>
        <dbReference type="ARBA" id="ARBA00022777"/>
    </source>
</evidence>
<evidence type="ECO:0000256" key="4">
    <source>
        <dbReference type="ARBA" id="ARBA00022679"/>
    </source>
</evidence>
<dbReference type="Pfam" id="PF00365">
    <property type="entry name" value="PFK"/>
    <property type="match status" value="1"/>
</dbReference>
<comment type="cofactor">
    <cofactor evidence="1">
        <name>Mg(2+)</name>
        <dbReference type="ChEBI" id="CHEBI:18420"/>
    </cofactor>
</comment>
<keyword evidence="4" id="KW-0808">Transferase</keyword>
<dbReference type="PRINTS" id="PR00476">
    <property type="entry name" value="PHFRCTKINASE"/>
</dbReference>
<dbReference type="Gene3D" id="3.40.50.460">
    <property type="entry name" value="Phosphofructokinase domain"/>
    <property type="match status" value="1"/>
</dbReference>
<dbReference type="InterPro" id="IPR035966">
    <property type="entry name" value="PKF_sf"/>
</dbReference>
<dbReference type="GO" id="GO:0047334">
    <property type="term" value="F:diphosphate-fructose-6-phosphate 1-phosphotransferase activity"/>
    <property type="evidence" value="ECO:0007669"/>
    <property type="project" value="UniProtKB-EC"/>
</dbReference>
<evidence type="ECO:0000256" key="8">
    <source>
        <dbReference type="ARBA" id="ARBA00023152"/>
    </source>
</evidence>
<keyword evidence="7" id="KW-0460">Magnesium</keyword>
<keyword evidence="3" id="KW-0963">Cytoplasm</keyword>
<comment type="function">
    <text evidence="2">Catalyzes the phosphorylation of D-fructose 6-phosphate, the first committing step of glycolysis. Uses inorganic phosphate (PPi) as phosphoryl donor instead of ATP like common ATP-dependent phosphofructokinases (ATP-PFKs), which renders the reaction reversible, and can thus function both in glycolysis and gluconeogenesis. Consistently, PPi-PFK can replace the enzymes of both the forward (ATP-PFK) and reverse (fructose-bisphosphatase (FBPase)) reactions.</text>
</comment>
<evidence type="ECO:0000259" key="10">
    <source>
        <dbReference type="Pfam" id="PF00365"/>
    </source>
</evidence>
<dbReference type="PANTHER" id="PTHR43650">
    <property type="entry name" value="PYROPHOSPHATE--FRUCTOSE 6-PHOSPHATE 1-PHOSPHOTRANSFERASE"/>
    <property type="match status" value="1"/>
</dbReference>
<dbReference type="EMBL" id="HACM01004176">
    <property type="protein sequence ID" value="CRZ04618.1"/>
    <property type="molecule type" value="Transcribed_RNA"/>
</dbReference>
<dbReference type="GO" id="GO:0009749">
    <property type="term" value="P:response to glucose"/>
    <property type="evidence" value="ECO:0007669"/>
    <property type="project" value="TreeGrafter"/>
</dbReference>
<evidence type="ECO:0000313" key="11">
    <source>
        <dbReference type="EMBL" id="CRZ04618.1"/>
    </source>
</evidence>
<evidence type="ECO:0000256" key="5">
    <source>
        <dbReference type="ARBA" id="ARBA00022723"/>
    </source>
</evidence>
<dbReference type="InterPro" id="IPR000023">
    <property type="entry name" value="Phosphofructokinase_dom"/>
</dbReference>
<evidence type="ECO:0000256" key="9">
    <source>
        <dbReference type="ARBA" id="ARBA00048072"/>
    </source>
</evidence>
<name>A0A0H5QRF3_9EUKA</name>
<evidence type="ECO:0000256" key="1">
    <source>
        <dbReference type="ARBA" id="ARBA00001946"/>
    </source>
</evidence>
<dbReference type="GO" id="GO:0046872">
    <property type="term" value="F:metal ion binding"/>
    <property type="evidence" value="ECO:0007669"/>
    <property type="project" value="UniProtKB-KW"/>
</dbReference>
<dbReference type="Gene3D" id="3.40.50.450">
    <property type="match status" value="1"/>
</dbReference>
<evidence type="ECO:0000256" key="2">
    <source>
        <dbReference type="ARBA" id="ARBA00003138"/>
    </source>
</evidence>
<dbReference type="GO" id="GO:0003872">
    <property type="term" value="F:6-phosphofructokinase activity"/>
    <property type="evidence" value="ECO:0007669"/>
    <property type="project" value="InterPro"/>
</dbReference>
<dbReference type="SUPFAM" id="SSF53784">
    <property type="entry name" value="Phosphofructokinase"/>
    <property type="match status" value="1"/>
</dbReference>
<sequence>MDIRSSVLAILVAGSPAPGINSVISAVTIEAINSGLDVIGIKWGFKRIRTGEAVDCVVPLTYPTVSSIHSQAGSILFTSKAQLTCNQEVDNVLRSLEHLRVRYLVTIGGVDTAHSAHLLSNAASTASFPLSIVHAPKTVYNDLPMPAECITFGFTTARDYGVSLCQNYKVDAKTLGRWYIISVIGQRAGHLAEGIGKGAAATVILIPEEFTEGKCTFKSMLDILEASMIKRLATGRDYGVIILTEGIISKLPESEVESLFGSTTAGYGMLAKTARDHIVDRLSRKGIDLTVCNSSIGSEIRSAPPNSADINLARDLGYGAARYLLSGGTGGMVSLRGSNIVTLDLEANKSGPMGEHPIRLVDMSSGSYEVAVKYQIRLKRSDLDNADLLKAMTNICHTDPESFIREFEHIAC</sequence>
<dbReference type="InterPro" id="IPR011403">
    <property type="entry name" value="PPi-PFK_TM0289"/>
</dbReference>
<comment type="catalytic activity">
    <reaction evidence="9">
        <text>beta-D-fructose 6-phosphate + diphosphate = beta-D-fructose 1,6-bisphosphate + phosphate + H(+)</text>
        <dbReference type="Rhea" id="RHEA:13613"/>
        <dbReference type="ChEBI" id="CHEBI:15378"/>
        <dbReference type="ChEBI" id="CHEBI:32966"/>
        <dbReference type="ChEBI" id="CHEBI:33019"/>
        <dbReference type="ChEBI" id="CHEBI:43474"/>
        <dbReference type="ChEBI" id="CHEBI:57634"/>
        <dbReference type="EC" id="2.7.1.90"/>
    </reaction>
</comment>
<keyword evidence="6" id="KW-0418">Kinase</keyword>
<dbReference type="GO" id="GO:0006002">
    <property type="term" value="P:fructose 6-phosphate metabolic process"/>
    <property type="evidence" value="ECO:0007669"/>
    <property type="project" value="InterPro"/>
</dbReference>
<organism evidence="11">
    <name type="scientific">Spongospora subterranea</name>
    <dbReference type="NCBI Taxonomy" id="70186"/>
    <lineage>
        <taxon>Eukaryota</taxon>
        <taxon>Sar</taxon>
        <taxon>Rhizaria</taxon>
        <taxon>Endomyxa</taxon>
        <taxon>Phytomyxea</taxon>
        <taxon>Plasmodiophorida</taxon>
        <taxon>Plasmodiophoridae</taxon>
        <taxon>Spongospora</taxon>
    </lineage>
</organism>
<keyword evidence="8" id="KW-0324">Glycolysis</keyword>
<dbReference type="AlphaFoldDB" id="A0A0H5QRF3"/>
<protein>
    <recommendedName>
        <fullName evidence="10">Phosphofructokinase domain-containing protein</fullName>
    </recommendedName>
</protein>
<feature type="domain" description="Phosphofructokinase" evidence="10">
    <location>
        <begin position="8"/>
        <end position="322"/>
    </location>
</feature>